<dbReference type="AlphaFoldDB" id="M1CDU8"/>
<sequence>MGKLFTQNGIPQTDRRFKIVNGTTNIIKEIDKERSSVAEGVNIANLFDALHVDELEDGELPADTLDDLNDDKHEHYKEVIRQEHEELDFSEGTIDKKLPVENITTNALMGREDP</sequence>
<dbReference type="EnsemblPlants" id="PGSC0003DMT400065367">
    <property type="protein sequence ID" value="PGSC0003DMT400065367"/>
    <property type="gene ID" value="PGSC0003DMG400025408"/>
</dbReference>
<name>M1CDU8_SOLTU</name>
<evidence type="ECO:0000313" key="1">
    <source>
        <dbReference type="EnsemblPlants" id="PGSC0003DMT400065367"/>
    </source>
</evidence>
<dbReference type="Proteomes" id="UP000011115">
    <property type="component" value="Unassembled WGS sequence"/>
</dbReference>
<dbReference type="Gramene" id="PGSC0003DMT400065367">
    <property type="protein sequence ID" value="PGSC0003DMT400065367"/>
    <property type="gene ID" value="PGSC0003DMG400025408"/>
</dbReference>
<dbReference type="HOGENOM" id="CLU_2125482_0_0_1"/>
<dbReference type="InParanoid" id="M1CDU8"/>
<accession>M1CDU8</accession>
<proteinExistence type="predicted"/>
<organism evidence="1 2">
    <name type="scientific">Solanum tuberosum</name>
    <name type="common">Potato</name>
    <dbReference type="NCBI Taxonomy" id="4113"/>
    <lineage>
        <taxon>Eukaryota</taxon>
        <taxon>Viridiplantae</taxon>
        <taxon>Streptophyta</taxon>
        <taxon>Embryophyta</taxon>
        <taxon>Tracheophyta</taxon>
        <taxon>Spermatophyta</taxon>
        <taxon>Magnoliopsida</taxon>
        <taxon>eudicotyledons</taxon>
        <taxon>Gunneridae</taxon>
        <taxon>Pentapetalae</taxon>
        <taxon>asterids</taxon>
        <taxon>lamiids</taxon>
        <taxon>Solanales</taxon>
        <taxon>Solanaceae</taxon>
        <taxon>Solanoideae</taxon>
        <taxon>Solaneae</taxon>
        <taxon>Solanum</taxon>
    </lineage>
</organism>
<reference evidence="2" key="1">
    <citation type="journal article" date="2011" name="Nature">
        <title>Genome sequence and analysis of the tuber crop potato.</title>
        <authorList>
            <consortium name="The Potato Genome Sequencing Consortium"/>
        </authorList>
    </citation>
    <scope>NUCLEOTIDE SEQUENCE [LARGE SCALE GENOMIC DNA]</scope>
    <source>
        <strain evidence="2">cv. DM1-3 516 R44</strain>
    </source>
</reference>
<protein>
    <submittedName>
        <fullName evidence="1">Uncharacterized protein</fullName>
    </submittedName>
</protein>
<keyword evidence="2" id="KW-1185">Reference proteome</keyword>
<evidence type="ECO:0000313" key="2">
    <source>
        <dbReference type="Proteomes" id="UP000011115"/>
    </source>
</evidence>
<dbReference type="PaxDb" id="4113-PGSC0003DMT400065367"/>
<reference evidence="1" key="2">
    <citation type="submission" date="2015-06" db="UniProtKB">
        <authorList>
            <consortium name="EnsemblPlants"/>
        </authorList>
    </citation>
    <scope>IDENTIFICATION</scope>
    <source>
        <strain evidence="1">DM1-3 516 R44</strain>
    </source>
</reference>